<proteinExistence type="predicted"/>
<accession>A0A7C4Q0R5</accession>
<gene>
    <name evidence="1" type="ORF">ENT17_03510</name>
</gene>
<sequence length="228" mass="24765">MRKTILWLAALTGALLLVGGGILSVRGQFNPPQNEGGWLSALLEEVDERLRSAANPTEQALLEDKRSRLEQVQQARQESILLAAPTLTLGVCPPPEPTPNPDDLPQGIFELDGEGDYQDIDLMAVNGWRGQVNGNAVTVLAGWRFSNPAEGLLVVFTVNAPFQEEPTPRQGGALRILSADGNRLTLSDEQGSLYYYDLAARRWLSRADEVVPTLPPLPTYTLAAVPCP</sequence>
<protein>
    <submittedName>
        <fullName evidence="1">Uncharacterized protein</fullName>
    </submittedName>
</protein>
<organism evidence="1">
    <name type="scientific">Bellilinea caldifistulae</name>
    <dbReference type="NCBI Taxonomy" id="360411"/>
    <lineage>
        <taxon>Bacteria</taxon>
        <taxon>Bacillati</taxon>
        <taxon>Chloroflexota</taxon>
        <taxon>Anaerolineae</taxon>
        <taxon>Anaerolineales</taxon>
        <taxon>Anaerolineaceae</taxon>
        <taxon>Bellilinea</taxon>
    </lineage>
</organism>
<comment type="caution">
    <text evidence="1">The sequence shown here is derived from an EMBL/GenBank/DDBJ whole genome shotgun (WGS) entry which is preliminary data.</text>
</comment>
<dbReference type="EMBL" id="DSXR01000041">
    <property type="protein sequence ID" value="HGS86667.1"/>
    <property type="molecule type" value="Genomic_DNA"/>
</dbReference>
<evidence type="ECO:0000313" key="1">
    <source>
        <dbReference type="EMBL" id="HGS86667.1"/>
    </source>
</evidence>
<dbReference type="AlphaFoldDB" id="A0A7C4Q0R5"/>
<reference evidence="1" key="1">
    <citation type="journal article" date="2020" name="mSystems">
        <title>Genome- and Community-Level Interaction Insights into Carbon Utilization and Element Cycling Functions of Hydrothermarchaeota in Hydrothermal Sediment.</title>
        <authorList>
            <person name="Zhou Z."/>
            <person name="Liu Y."/>
            <person name="Xu W."/>
            <person name="Pan J."/>
            <person name="Luo Z.H."/>
            <person name="Li M."/>
        </authorList>
    </citation>
    <scope>NUCLEOTIDE SEQUENCE [LARGE SCALE GENOMIC DNA]</scope>
    <source>
        <strain evidence="1">SpSt-556</strain>
    </source>
</reference>
<name>A0A7C4Q0R5_9CHLR</name>